<dbReference type="RefSeq" id="WP_179517809.1">
    <property type="nucleotide sequence ID" value="NZ_JACCAC010000001.1"/>
</dbReference>
<reference evidence="1 2" key="1">
    <citation type="submission" date="2020-07" db="EMBL/GenBank/DDBJ databases">
        <title>Sequencing the genomes of 1000 actinobacteria strains.</title>
        <authorList>
            <person name="Klenk H.-P."/>
        </authorList>
    </citation>
    <scope>NUCLEOTIDE SEQUENCE [LARGE SCALE GENOMIC DNA]</scope>
    <source>
        <strain evidence="1 2">DSM 24552</strain>
    </source>
</reference>
<keyword evidence="2" id="KW-1185">Reference proteome</keyword>
<dbReference type="Proteomes" id="UP000544110">
    <property type="component" value="Unassembled WGS sequence"/>
</dbReference>
<organism evidence="1 2">
    <name type="scientific">Nocardioides perillae</name>
    <dbReference type="NCBI Taxonomy" id="1119534"/>
    <lineage>
        <taxon>Bacteria</taxon>
        <taxon>Bacillati</taxon>
        <taxon>Actinomycetota</taxon>
        <taxon>Actinomycetes</taxon>
        <taxon>Propionibacteriales</taxon>
        <taxon>Nocardioidaceae</taxon>
        <taxon>Nocardioides</taxon>
    </lineage>
</organism>
<sequence>MATRKEAVRIAVSRAVGWPVTHRLSVPPGATTTEDAGVLTILTSAEVGLSVSVDEEEFLSKLGALTGEGKRRPLSAFDLRKR</sequence>
<evidence type="ECO:0000313" key="1">
    <source>
        <dbReference type="EMBL" id="NYG55352.1"/>
    </source>
</evidence>
<gene>
    <name evidence="1" type="ORF">BJ989_001656</name>
</gene>
<evidence type="ECO:0000313" key="2">
    <source>
        <dbReference type="Proteomes" id="UP000544110"/>
    </source>
</evidence>
<proteinExistence type="predicted"/>
<dbReference type="AlphaFoldDB" id="A0A7Y9RVF8"/>
<protein>
    <submittedName>
        <fullName evidence="1">Uncharacterized protein</fullName>
    </submittedName>
</protein>
<comment type="caution">
    <text evidence="1">The sequence shown here is derived from an EMBL/GenBank/DDBJ whole genome shotgun (WGS) entry which is preliminary data.</text>
</comment>
<accession>A0A7Y9RVF8</accession>
<name>A0A7Y9RVF8_9ACTN</name>
<dbReference type="EMBL" id="JACCAC010000001">
    <property type="protein sequence ID" value="NYG55352.1"/>
    <property type="molecule type" value="Genomic_DNA"/>
</dbReference>